<dbReference type="SUPFAM" id="SSF81301">
    <property type="entry name" value="Nucleotidyltransferase"/>
    <property type="match status" value="1"/>
</dbReference>
<dbReference type="AlphaFoldDB" id="A0A2N0I1T4"/>
<name>A0A2N0I1T4_9SPHN</name>
<dbReference type="OrthoDB" id="8447821at2"/>
<dbReference type="InterPro" id="IPR043519">
    <property type="entry name" value="NT_sf"/>
</dbReference>
<gene>
    <name evidence="1" type="ORF">B0I00_0336</name>
</gene>
<sequence length="162" mass="17352">MTLAAPLRSTLLAVADVMAPARHDWWIVASAALALHGVEVGDVRDVDVLIDPRDAAAVLDPLGLKPAVGRSDGRFRSDLFVTWTSAALPIELFAGFDVFDGATWRGVIPTSREPISVGDSIIWVPSRADLHAMLLRFGRDKDIARAALLNPSDPFPSRSGSA</sequence>
<dbReference type="Proteomes" id="UP000232587">
    <property type="component" value="Unassembled WGS sequence"/>
</dbReference>
<keyword evidence="2" id="KW-1185">Reference proteome</keyword>
<protein>
    <recommendedName>
        <fullName evidence="3">Aminoglycoside-2''-adenylyltransferase</fullName>
    </recommendedName>
</protein>
<reference evidence="1 2" key="1">
    <citation type="submission" date="2017-11" db="EMBL/GenBank/DDBJ databases">
        <title>Genomic Encyclopedia of Type Strains, Phase III (KMG-III): the genomes of soil and plant-associated and newly described type strains.</title>
        <authorList>
            <person name="Whitman W."/>
        </authorList>
    </citation>
    <scope>NUCLEOTIDE SEQUENCE [LARGE SCALE GENOMIC DNA]</scope>
    <source>
        <strain evidence="1 2">CGMCC 1.12274</strain>
    </source>
</reference>
<dbReference type="RefSeq" id="WP_100865619.1">
    <property type="nucleotide sequence ID" value="NZ_PHUF01000002.1"/>
</dbReference>
<comment type="caution">
    <text evidence="1">The sequence shown here is derived from an EMBL/GenBank/DDBJ whole genome shotgun (WGS) entry which is preliminary data.</text>
</comment>
<organism evidence="1 2">
    <name type="scientific">Novosphingobium kunmingense</name>
    <dbReference type="NCBI Taxonomy" id="1211806"/>
    <lineage>
        <taxon>Bacteria</taxon>
        <taxon>Pseudomonadati</taxon>
        <taxon>Pseudomonadota</taxon>
        <taxon>Alphaproteobacteria</taxon>
        <taxon>Sphingomonadales</taxon>
        <taxon>Sphingomonadaceae</taxon>
        <taxon>Novosphingobium</taxon>
    </lineage>
</organism>
<proteinExistence type="predicted"/>
<accession>A0A2N0I1T4</accession>
<evidence type="ECO:0008006" key="3">
    <source>
        <dbReference type="Google" id="ProtNLM"/>
    </source>
</evidence>
<evidence type="ECO:0000313" key="2">
    <source>
        <dbReference type="Proteomes" id="UP000232587"/>
    </source>
</evidence>
<dbReference type="EMBL" id="PHUF01000002">
    <property type="protein sequence ID" value="PKB25148.1"/>
    <property type="molecule type" value="Genomic_DNA"/>
</dbReference>
<dbReference type="Gene3D" id="3.30.460.40">
    <property type="match status" value="1"/>
</dbReference>
<evidence type="ECO:0000313" key="1">
    <source>
        <dbReference type="EMBL" id="PKB25148.1"/>
    </source>
</evidence>